<dbReference type="InterPro" id="IPR000182">
    <property type="entry name" value="GNAT_dom"/>
</dbReference>
<gene>
    <name evidence="2" type="ORF">G6047_06925</name>
</gene>
<dbReference type="RefSeq" id="WP_169526758.1">
    <property type="nucleotide sequence ID" value="NZ_JAAMPU010000102.1"/>
</dbReference>
<sequence length="154" mass="18178">MIIRQKKLLDTFEKIRICQIWNCEYPVTLNYENVADFEMYLNSLSDPNHYLLIGNDDTIQGWACTFSRNDSRWFAILLDTEIHGKGFGSQMLSELKKAESDLSGWVIDRDSEVRKDGSFYKSPLDFYLKNQFRPCAEERLETEKISAVKIFWKR</sequence>
<evidence type="ECO:0000313" key="2">
    <source>
        <dbReference type="EMBL" id="NMH27759.1"/>
    </source>
</evidence>
<dbReference type="Proteomes" id="UP000712080">
    <property type="component" value="Unassembled WGS sequence"/>
</dbReference>
<evidence type="ECO:0000259" key="1">
    <source>
        <dbReference type="Pfam" id="PF00583"/>
    </source>
</evidence>
<keyword evidence="3" id="KW-1185">Reference proteome</keyword>
<feature type="domain" description="N-acetyltransferase" evidence="1">
    <location>
        <begin position="16"/>
        <end position="97"/>
    </location>
</feature>
<dbReference type="InterPro" id="IPR016181">
    <property type="entry name" value="Acyl_CoA_acyltransferase"/>
</dbReference>
<evidence type="ECO:0000313" key="3">
    <source>
        <dbReference type="Proteomes" id="UP000712080"/>
    </source>
</evidence>
<accession>A0A972FKL3</accession>
<name>A0A972FKL3_9FLAO</name>
<comment type="caution">
    <text evidence="2">The sequence shown here is derived from an EMBL/GenBank/DDBJ whole genome shotgun (WGS) entry which is preliminary data.</text>
</comment>
<dbReference type="Pfam" id="PF00583">
    <property type="entry name" value="Acetyltransf_1"/>
    <property type="match status" value="1"/>
</dbReference>
<reference evidence="2" key="1">
    <citation type="submission" date="2020-02" db="EMBL/GenBank/DDBJ databases">
        <title>Flavobacterium sp. genome.</title>
        <authorList>
            <person name="Jung H.S."/>
            <person name="Baek J.H."/>
            <person name="Jeon C.O."/>
        </authorList>
    </citation>
    <scope>NUCLEOTIDE SEQUENCE</scope>
    <source>
        <strain evidence="2">SE-s28</strain>
    </source>
</reference>
<dbReference type="AlphaFoldDB" id="A0A972FKL3"/>
<protein>
    <submittedName>
        <fullName evidence="2">GNAT family N-acetyltransferase</fullName>
    </submittedName>
</protein>
<dbReference type="SUPFAM" id="SSF55729">
    <property type="entry name" value="Acyl-CoA N-acyltransferases (Nat)"/>
    <property type="match status" value="1"/>
</dbReference>
<dbReference type="EMBL" id="JAAMPU010000102">
    <property type="protein sequence ID" value="NMH27759.1"/>
    <property type="molecule type" value="Genomic_DNA"/>
</dbReference>
<dbReference type="GO" id="GO:0016747">
    <property type="term" value="F:acyltransferase activity, transferring groups other than amino-acyl groups"/>
    <property type="evidence" value="ECO:0007669"/>
    <property type="project" value="InterPro"/>
</dbReference>
<dbReference type="Gene3D" id="3.40.630.30">
    <property type="match status" value="1"/>
</dbReference>
<proteinExistence type="predicted"/>
<organism evidence="2 3">
    <name type="scientific">Flavobacterium silvaticum</name>
    <dbReference type="NCBI Taxonomy" id="1852020"/>
    <lineage>
        <taxon>Bacteria</taxon>
        <taxon>Pseudomonadati</taxon>
        <taxon>Bacteroidota</taxon>
        <taxon>Flavobacteriia</taxon>
        <taxon>Flavobacteriales</taxon>
        <taxon>Flavobacteriaceae</taxon>
        <taxon>Flavobacterium</taxon>
    </lineage>
</organism>